<feature type="transmembrane region" description="Helical" evidence="1">
    <location>
        <begin position="46"/>
        <end position="69"/>
    </location>
</feature>
<gene>
    <name evidence="2" type="ORF">G8759_27795</name>
</gene>
<feature type="transmembrane region" description="Helical" evidence="1">
    <location>
        <begin position="100"/>
        <end position="122"/>
    </location>
</feature>
<accession>A0A6G9AUU2</accession>
<dbReference type="AlphaFoldDB" id="A0A6G9AUU2"/>
<evidence type="ECO:0000313" key="3">
    <source>
        <dbReference type="Proteomes" id="UP000501802"/>
    </source>
</evidence>
<keyword evidence="3" id="KW-1185">Reference proteome</keyword>
<protein>
    <submittedName>
        <fullName evidence="2">Uncharacterized protein</fullName>
    </submittedName>
</protein>
<evidence type="ECO:0000313" key="2">
    <source>
        <dbReference type="EMBL" id="QIP16170.1"/>
    </source>
</evidence>
<name>A0A6G9AUU2_9BACT</name>
<dbReference type="EMBL" id="CP050063">
    <property type="protein sequence ID" value="QIP16170.1"/>
    <property type="molecule type" value="Genomic_DNA"/>
</dbReference>
<dbReference type="KEGG" id="spib:G8759_27795"/>
<keyword evidence="1" id="KW-0472">Membrane</keyword>
<dbReference type="Proteomes" id="UP000501802">
    <property type="component" value="Chromosome"/>
</dbReference>
<sequence>MVATNLKKLYGKKNNGSNRRVRHFVVSSLLLFNLSGQKPHAQASTGFQIITALYGIVFSFLSGFVVQIIAKHKTLAVNYALGLIITGFATFSLVKATGSHWTQLLAIFIFAPVSVLGGLFWLKRVGKQPL</sequence>
<reference evidence="2 3" key="1">
    <citation type="submission" date="2020-03" db="EMBL/GenBank/DDBJ databases">
        <authorList>
            <person name="Kim M.K."/>
        </authorList>
    </citation>
    <scope>NUCLEOTIDE SEQUENCE [LARGE SCALE GENOMIC DNA]</scope>
    <source>
        <strain evidence="2 3">BT328</strain>
    </source>
</reference>
<keyword evidence="1" id="KW-1133">Transmembrane helix</keyword>
<dbReference type="RefSeq" id="WP_167215809.1">
    <property type="nucleotide sequence ID" value="NZ_CP050063.1"/>
</dbReference>
<organism evidence="2 3">
    <name type="scientific">Spirosoma aureum</name>
    <dbReference type="NCBI Taxonomy" id="2692134"/>
    <lineage>
        <taxon>Bacteria</taxon>
        <taxon>Pseudomonadati</taxon>
        <taxon>Bacteroidota</taxon>
        <taxon>Cytophagia</taxon>
        <taxon>Cytophagales</taxon>
        <taxon>Cytophagaceae</taxon>
        <taxon>Spirosoma</taxon>
    </lineage>
</organism>
<feature type="transmembrane region" description="Helical" evidence="1">
    <location>
        <begin position="76"/>
        <end position="94"/>
    </location>
</feature>
<proteinExistence type="predicted"/>
<evidence type="ECO:0000256" key="1">
    <source>
        <dbReference type="SAM" id="Phobius"/>
    </source>
</evidence>
<keyword evidence="1" id="KW-0812">Transmembrane</keyword>